<dbReference type="InterPro" id="IPR041893">
    <property type="entry name" value="ArdA_dom3"/>
</dbReference>
<reference evidence="1 2" key="1">
    <citation type="journal article" date="2013" name="Arch. Virol.">
        <title>Characterization and whole genome sequences of the Rhodococcus bacteriophages RGL3 and RER2.</title>
        <authorList>
            <person name="Petrovski S."/>
            <person name="Seviour R.J."/>
            <person name="Tillett D."/>
        </authorList>
    </citation>
    <scope>NUCLEOTIDE SEQUENCE [LARGE SCALE GENOMIC DNA]</scope>
</reference>
<protein>
    <submittedName>
        <fullName evidence="1">Antirestriction protein</fullName>
    </submittedName>
</protein>
<keyword evidence="2" id="KW-1185">Reference proteome</keyword>
<organism evidence="1 2">
    <name type="scientific">Rhodococcus phage RGL3</name>
    <dbReference type="NCBI Taxonomy" id="2922221"/>
    <lineage>
        <taxon>Viruses</taxon>
        <taxon>Duplodnaviria</taxon>
        <taxon>Heunggongvirae</taxon>
        <taxon>Uroviricota</taxon>
        <taxon>Caudoviricetes</taxon>
        <taxon>Rerduovirus</taxon>
        <taxon>Rerduovirus RGL3</taxon>
    </lineage>
</organism>
<dbReference type="Proteomes" id="UP000005433">
    <property type="component" value="Segment"/>
</dbReference>
<name>G9FHQ1_9CAUD</name>
<dbReference type="RefSeq" id="YP_005087017.1">
    <property type="nucleotide sequence ID" value="NC_016650.1"/>
</dbReference>
<dbReference type="KEGG" id="vg:11541216"/>
<proteinExistence type="predicted"/>
<dbReference type="Gene3D" id="1.10.10.1190">
    <property type="entry name" value="Antirestriction protein ArdA, domain 3"/>
    <property type="match status" value="1"/>
</dbReference>
<dbReference type="OrthoDB" id="10241at10239"/>
<evidence type="ECO:0000313" key="2">
    <source>
        <dbReference type="Proteomes" id="UP000005433"/>
    </source>
</evidence>
<accession>G9FHQ1</accession>
<dbReference type="InterPro" id="IPR009899">
    <property type="entry name" value="ArdA"/>
</dbReference>
<dbReference type="InterPro" id="IPR041895">
    <property type="entry name" value="ArdA_dom1"/>
</dbReference>
<sequence length="182" mass="20662">MASIYVASLSDYNNGVLHGEWYDLDDYANHEDLTDAVQEMLAKSPTAKEDGLPAEEWAIHDHEGFGGYEVSEYAWFDMLFALHEAFNDHGNGFAAYLKGVTSENPSTPEDVESLVESFQDEFVGEMTLAEYAEEYVEDCLFTPETSDSLRNYFDYEAFARDMGYDGYCEVHYGTTTYTFRPA</sequence>
<dbReference type="GeneID" id="11541216"/>
<evidence type="ECO:0000313" key="1">
    <source>
        <dbReference type="EMBL" id="AEV52139.1"/>
    </source>
</evidence>
<dbReference type="Gene3D" id="3.10.20.480">
    <property type="entry name" value="Antirestriction protein ArdA, domain 1"/>
    <property type="match status" value="1"/>
</dbReference>
<dbReference type="EMBL" id="JN116826">
    <property type="protein sequence ID" value="AEV52139.1"/>
    <property type="molecule type" value="Genomic_DNA"/>
</dbReference>
<dbReference type="Pfam" id="PF07275">
    <property type="entry name" value="ArdA"/>
    <property type="match status" value="1"/>
</dbReference>